<gene>
    <name evidence="1" type="ORF">RCO7_00031</name>
</gene>
<evidence type="ECO:0000313" key="1">
    <source>
        <dbReference type="EMBL" id="CZS97842.1"/>
    </source>
</evidence>
<dbReference type="Gene3D" id="3.40.50.150">
    <property type="entry name" value="Vaccinia Virus protein VP39"/>
    <property type="match status" value="1"/>
</dbReference>
<dbReference type="STRING" id="914237.A0A1E1KIM0"/>
<evidence type="ECO:0008006" key="3">
    <source>
        <dbReference type="Google" id="ProtNLM"/>
    </source>
</evidence>
<dbReference type="InterPro" id="IPR029063">
    <property type="entry name" value="SAM-dependent_MTases_sf"/>
</dbReference>
<dbReference type="InParanoid" id="A0A1E1KIM0"/>
<reference evidence="2" key="1">
    <citation type="submission" date="2016-03" db="EMBL/GenBank/DDBJ databases">
        <authorList>
            <person name="Ploux O."/>
        </authorList>
    </citation>
    <scope>NUCLEOTIDE SEQUENCE [LARGE SCALE GENOMIC DNA]</scope>
    <source>
        <strain evidence="2">UK7</strain>
    </source>
</reference>
<protein>
    <recommendedName>
        <fullName evidence="3">Methyltransferase domain-containing protein</fullName>
    </recommendedName>
</protein>
<name>A0A1E1KIM0_9HELO</name>
<proteinExistence type="predicted"/>
<dbReference type="EMBL" id="FJUW01000013">
    <property type="protein sequence ID" value="CZS97842.1"/>
    <property type="molecule type" value="Genomic_DNA"/>
</dbReference>
<comment type="caution">
    <text evidence="1">The sequence shown here is derived from an EMBL/GenBank/DDBJ whole genome shotgun (WGS) entry which is preliminary data.</text>
</comment>
<evidence type="ECO:0000313" key="2">
    <source>
        <dbReference type="Proteomes" id="UP000178129"/>
    </source>
</evidence>
<organism evidence="1 2">
    <name type="scientific">Rhynchosporium graminicola</name>
    <dbReference type="NCBI Taxonomy" id="2792576"/>
    <lineage>
        <taxon>Eukaryota</taxon>
        <taxon>Fungi</taxon>
        <taxon>Dikarya</taxon>
        <taxon>Ascomycota</taxon>
        <taxon>Pezizomycotina</taxon>
        <taxon>Leotiomycetes</taxon>
        <taxon>Helotiales</taxon>
        <taxon>Ploettnerulaceae</taxon>
        <taxon>Rhynchosporium</taxon>
    </lineage>
</organism>
<keyword evidence="2" id="KW-1185">Reference proteome</keyword>
<sequence length="139" mass="15670">MEVGVDLELEVDRDYEYIVSESIRTGHSITDVCSYTDHNGRTYNGWMAGDSRLGLAPIVYPRYVLDIATGTGIWAIEFAKEHPDTLVYGTDLRFTALPICLFKDPFLASAFFRGELSLKPPQSLASRVYIQMTAEHPYL</sequence>
<dbReference type="AlphaFoldDB" id="A0A1E1KIM0"/>
<accession>A0A1E1KIM0</accession>
<dbReference type="SUPFAM" id="SSF53335">
    <property type="entry name" value="S-adenosyl-L-methionine-dependent methyltransferases"/>
    <property type="match status" value="1"/>
</dbReference>
<dbReference type="Proteomes" id="UP000178129">
    <property type="component" value="Unassembled WGS sequence"/>
</dbReference>